<protein>
    <submittedName>
        <fullName evidence="2">Unannotated protein</fullName>
    </submittedName>
</protein>
<dbReference type="EMBL" id="CAFBMC010000004">
    <property type="protein sequence ID" value="CAB4888600.1"/>
    <property type="molecule type" value="Genomic_DNA"/>
</dbReference>
<sequence length="151" mass="15877">MAQGLIKVSATAQSTASAEAVFALLAAGETWPNWAPIKTYALHTPGVDGGESVGAVRQWNSGLMMNLEQIVELQAPTKFAYTLKQSKLVAVKNYRADVDVVPTATGCSVTWSSVFDPKLAGTGWFWKFALGKLSSQLAAGVAAYAAKPAAN</sequence>
<organism evidence="2">
    <name type="scientific">freshwater metagenome</name>
    <dbReference type="NCBI Taxonomy" id="449393"/>
    <lineage>
        <taxon>unclassified sequences</taxon>
        <taxon>metagenomes</taxon>
        <taxon>ecological metagenomes</taxon>
    </lineage>
</organism>
<evidence type="ECO:0000313" key="1">
    <source>
        <dbReference type="EMBL" id="CAB4888600.1"/>
    </source>
</evidence>
<dbReference type="AlphaFoldDB" id="A0A6J7S405"/>
<dbReference type="Gene3D" id="3.30.530.20">
    <property type="match status" value="1"/>
</dbReference>
<gene>
    <name evidence="1" type="ORF">UFOPK3495_00154</name>
    <name evidence="2" type="ORF">UFOPK4237_00356</name>
</gene>
<dbReference type="Pfam" id="PF10604">
    <property type="entry name" value="Polyketide_cyc2"/>
    <property type="match status" value="1"/>
</dbReference>
<proteinExistence type="predicted"/>
<accession>A0A6J7S405</accession>
<dbReference type="SUPFAM" id="SSF55961">
    <property type="entry name" value="Bet v1-like"/>
    <property type="match status" value="1"/>
</dbReference>
<dbReference type="CDD" id="cd07821">
    <property type="entry name" value="PYR_PYL_RCAR_like"/>
    <property type="match status" value="1"/>
</dbReference>
<evidence type="ECO:0000313" key="2">
    <source>
        <dbReference type="EMBL" id="CAB5035739.1"/>
    </source>
</evidence>
<name>A0A6J7S405_9ZZZZ</name>
<dbReference type="InterPro" id="IPR019587">
    <property type="entry name" value="Polyketide_cyclase/dehydratase"/>
</dbReference>
<reference evidence="2" key="1">
    <citation type="submission" date="2020-05" db="EMBL/GenBank/DDBJ databases">
        <authorList>
            <person name="Chiriac C."/>
            <person name="Salcher M."/>
            <person name="Ghai R."/>
            <person name="Kavagutti S V."/>
        </authorList>
    </citation>
    <scope>NUCLEOTIDE SEQUENCE</scope>
</reference>
<dbReference type="EMBL" id="CAFBPZ010000013">
    <property type="protein sequence ID" value="CAB5035739.1"/>
    <property type="molecule type" value="Genomic_DNA"/>
</dbReference>
<dbReference type="InterPro" id="IPR023393">
    <property type="entry name" value="START-like_dom_sf"/>
</dbReference>